<comment type="caution">
    <text evidence="2">The sequence shown here is derived from an EMBL/GenBank/DDBJ whole genome shotgun (WGS) entry which is preliminary data.</text>
</comment>
<evidence type="ECO:0000313" key="2">
    <source>
        <dbReference type="EMBL" id="RXG84218.1"/>
    </source>
</evidence>
<reference evidence="2 3" key="1">
    <citation type="submission" date="2018-11" db="EMBL/GenBank/DDBJ databases">
        <title>Bradyrhizobium sp. nov., isolated from effective nodules of peanut in China.</title>
        <authorList>
            <person name="Li Y."/>
        </authorList>
    </citation>
    <scope>NUCLEOTIDE SEQUENCE [LARGE SCALE GENOMIC DNA]</scope>
    <source>
        <strain evidence="2 3">CCBAU 51770</strain>
    </source>
</reference>
<gene>
    <name evidence="2" type="ORF">EAS61_39595</name>
</gene>
<dbReference type="RefSeq" id="WP_128957273.1">
    <property type="nucleotide sequence ID" value="NZ_RKMK01000078.1"/>
</dbReference>
<accession>A0A4Q0Q5M1</accession>
<protein>
    <submittedName>
        <fullName evidence="2">Uncharacterized protein</fullName>
    </submittedName>
</protein>
<dbReference type="EMBL" id="RKMK01000078">
    <property type="protein sequence ID" value="RXG84218.1"/>
    <property type="molecule type" value="Genomic_DNA"/>
</dbReference>
<dbReference type="Proteomes" id="UP000290174">
    <property type="component" value="Unassembled WGS sequence"/>
</dbReference>
<evidence type="ECO:0000313" key="3">
    <source>
        <dbReference type="Proteomes" id="UP000290174"/>
    </source>
</evidence>
<feature type="signal peptide" evidence="1">
    <location>
        <begin position="1"/>
        <end position="23"/>
    </location>
</feature>
<name>A0A4Q0Q5M1_9BRAD</name>
<proteinExistence type="predicted"/>
<feature type="chain" id="PRO_5020605824" evidence="1">
    <location>
        <begin position="24"/>
        <end position="161"/>
    </location>
</feature>
<organism evidence="2 3">
    <name type="scientific">Bradyrhizobium zhanjiangense</name>
    <dbReference type="NCBI Taxonomy" id="1325107"/>
    <lineage>
        <taxon>Bacteria</taxon>
        <taxon>Pseudomonadati</taxon>
        <taxon>Pseudomonadota</taxon>
        <taxon>Alphaproteobacteria</taxon>
        <taxon>Hyphomicrobiales</taxon>
        <taxon>Nitrobacteraceae</taxon>
        <taxon>Bradyrhizobium</taxon>
    </lineage>
</organism>
<dbReference type="AlphaFoldDB" id="A0A4Q0Q5M1"/>
<keyword evidence="1" id="KW-0732">Signal</keyword>
<sequence>MRHLNSSYLTVLFALALIPRSWAGEHSTETPECKEITARIIERTNTHFDHFSPSGGSVFFKRPDMVLICDPKFVTYISLSWDASSFPSNQWFVLAAAAGSAVTGVDRKELEAAARRCHRVALKETDEQAGIVLPKTTVGCQAFAKNGGGVVVDIGIPVRKN</sequence>
<evidence type="ECO:0000256" key="1">
    <source>
        <dbReference type="SAM" id="SignalP"/>
    </source>
</evidence>